<evidence type="ECO:0000313" key="3">
    <source>
        <dbReference type="Proteomes" id="UP000248706"/>
    </source>
</evidence>
<organism evidence="2 3">
    <name type="scientific">Thermogemmatispora tikiterensis</name>
    <dbReference type="NCBI Taxonomy" id="1825093"/>
    <lineage>
        <taxon>Bacteria</taxon>
        <taxon>Bacillati</taxon>
        <taxon>Chloroflexota</taxon>
        <taxon>Ktedonobacteria</taxon>
        <taxon>Thermogemmatisporales</taxon>
        <taxon>Thermogemmatisporaceae</taxon>
        <taxon>Thermogemmatispora</taxon>
    </lineage>
</organism>
<dbReference type="AlphaFoldDB" id="A0A328VMV9"/>
<comment type="caution">
    <text evidence="2">The sequence shown here is derived from an EMBL/GenBank/DDBJ whole genome shotgun (WGS) entry which is preliminary data.</text>
</comment>
<sequence length="102" mass="12007">MPCSEKRARLLLERGRAVVHRLHPFTMRLKDRLLEGRVLQPDGLKFDPGSKVTGVAVGRREERADGPLDHASAGRWIRVYERGARRLLPRRKRRGFRRRMIW</sequence>
<evidence type="ECO:0000259" key="1">
    <source>
        <dbReference type="Pfam" id="PF14239"/>
    </source>
</evidence>
<gene>
    <name evidence="2" type="ORF">A4R35_18490</name>
</gene>
<keyword evidence="3" id="KW-1185">Reference proteome</keyword>
<dbReference type="RefSeq" id="WP_112431983.1">
    <property type="nucleotide sequence ID" value="NZ_MCIF01000002.1"/>
</dbReference>
<dbReference type="OrthoDB" id="147034at2"/>
<dbReference type="EMBL" id="MCIF01000002">
    <property type="protein sequence ID" value="RAQ97532.1"/>
    <property type="molecule type" value="Genomic_DNA"/>
</dbReference>
<reference evidence="2 3" key="1">
    <citation type="submission" date="2016-08" db="EMBL/GenBank/DDBJ databases">
        <title>Analysis of Carbohydrate Active Enzymes in Thermogemmatispora T81 Reveals Carbohydrate Degradation Ability.</title>
        <authorList>
            <person name="Tomazini A."/>
            <person name="Lal S."/>
            <person name="Stott M."/>
            <person name="Henrissat B."/>
            <person name="Polikarpov I."/>
            <person name="Sparling R."/>
            <person name="Levin D.B."/>
        </authorList>
    </citation>
    <scope>NUCLEOTIDE SEQUENCE [LARGE SCALE GENOMIC DNA]</scope>
    <source>
        <strain evidence="2 3">T81</strain>
    </source>
</reference>
<dbReference type="InterPro" id="IPR025938">
    <property type="entry name" value="RRXRR_dom"/>
</dbReference>
<protein>
    <recommendedName>
        <fullName evidence="1">RRXRR domain-containing protein</fullName>
    </recommendedName>
</protein>
<evidence type="ECO:0000313" key="2">
    <source>
        <dbReference type="EMBL" id="RAQ97532.1"/>
    </source>
</evidence>
<name>A0A328VMV9_9CHLR</name>
<proteinExistence type="predicted"/>
<dbReference type="Proteomes" id="UP000248706">
    <property type="component" value="Unassembled WGS sequence"/>
</dbReference>
<dbReference type="Pfam" id="PF14239">
    <property type="entry name" value="RRXRR"/>
    <property type="match status" value="1"/>
</dbReference>
<accession>A0A328VMV9</accession>
<feature type="domain" description="RRXRR" evidence="1">
    <location>
        <begin position="1"/>
        <end position="99"/>
    </location>
</feature>